<dbReference type="KEGG" id="ngr:NAEGRDRAFT_78666"/>
<dbReference type="InParanoid" id="D2V5K0"/>
<gene>
    <name evidence="2" type="ORF">NAEGRDRAFT_78666</name>
</gene>
<organism evidence="3">
    <name type="scientific">Naegleria gruberi</name>
    <name type="common">Amoeba</name>
    <dbReference type="NCBI Taxonomy" id="5762"/>
    <lineage>
        <taxon>Eukaryota</taxon>
        <taxon>Discoba</taxon>
        <taxon>Heterolobosea</taxon>
        <taxon>Tetramitia</taxon>
        <taxon>Eutetramitia</taxon>
        <taxon>Vahlkampfiidae</taxon>
        <taxon>Naegleria</taxon>
    </lineage>
</organism>
<feature type="signal peptide" evidence="1">
    <location>
        <begin position="1"/>
        <end position="24"/>
    </location>
</feature>
<feature type="chain" id="PRO_5003037279" evidence="1">
    <location>
        <begin position="25"/>
        <end position="192"/>
    </location>
</feature>
<dbReference type="Proteomes" id="UP000006671">
    <property type="component" value="Unassembled WGS sequence"/>
</dbReference>
<evidence type="ECO:0000313" key="2">
    <source>
        <dbReference type="EMBL" id="EFC47811.1"/>
    </source>
</evidence>
<dbReference type="RefSeq" id="XP_002680555.1">
    <property type="nucleotide sequence ID" value="XM_002680509.1"/>
</dbReference>
<sequence>MHFSHLFICSFCILLIFISTTVFSQNCFIEKDGMIIDFSKADNGTTGHKIIDTLHLPGNYYMLNLCKPVTSTNASCYATTNQGQFQIAFIDNYFDRCFGIGKPGPRISLFDPKHIQNGVIVEFDMFVSLAGELHGAKCFLVCDEDSEFKGFYIGTSKKTFKKEFTHEFKIVTRYACPRKKENNRPVKILSKN</sequence>
<reference evidence="2 3" key="1">
    <citation type="journal article" date="2010" name="Cell">
        <title>The genome of Naegleria gruberi illuminates early eukaryotic versatility.</title>
        <authorList>
            <person name="Fritz-Laylin L.K."/>
            <person name="Prochnik S.E."/>
            <person name="Ginger M.L."/>
            <person name="Dacks J.B."/>
            <person name="Carpenter M.L."/>
            <person name="Field M.C."/>
            <person name="Kuo A."/>
            <person name="Paredez A."/>
            <person name="Chapman J."/>
            <person name="Pham J."/>
            <person name="Shu S."/>
            <person name="Neupane R."/>
            <person name="Cipriano M."/>
            <person name="Mancuso J."/>
            <person name="Tu H."/>
            <person name="Salamov A."/>
            <person name="Lindquist E."/>
            <person name="Shapiro H."/>
            <person name="Lucas S."/>
            <person name="Grigoriev I.V."/>
            <person name="Cande W.Z."/>
            <person name="Fulton C."/>
            <person name="Rokhsar D.S."/>
            <person name="Dawson S.C."/>
        </authorList>
    </citation>
    <scope>NUCLEOTIDE SEQUENCE [LARGE SCALE GENOMIC DNA]</scope>
    <source>
        <strain evidence="2 3">NEG-M</strain>
    </source>
</reference>
<dbReference type="GeneID" id="8849475"/>
<protein>
    <submittedName>
        <fullName evidence="2">Predicted protein</fullName>
    </submittedName>
</protein>
<accession>D2V5K0</accession>
<evidence type="ECO:0000313" key="3">
    <source>
        <dbReference type="Proteomes" id="UP000006671"/>
    </source>
</evidence>
<dbReference type="Gene3D" id="2.70.130.10">
    <property type="entry name" value="Mannose-6-phosphate receptor binding domain"/>
    <property type="match status" value="1"/>
</dbReference>
<dbReference type="EMBL" id="GG738853">
    <property type="protein sequence ID" value="EFC47811.1"/>
    <property type="molecule type" value="Genomic_DNA"/>
</dbReference>
<proteinExistence type="predicted"/>
<name>D2V5K0_NAEGR</name>
<evidence type="ECO:0000256" key="1">
    <source>
        <dbReference type="SAM" id="SignalP"/>
    </source>
</evidence>
<dbReference type="AlphaFoldDB" id="D2V5K0"/>
<dbReference type="InterPro" id="IPR009011">
    <property type="entry name" value="Man6P_isomerase_rcpt-bd_dom_sf"/>
</dbReference>
<dbReference type="VEuPathDB" id="AmoebaDB:NAEGRDRAFT_78666"/>
<keyword evidence="3" id="KW-1185">Reference proteome</keyword>
<keyword evidence="1" id="KW-0732">Signal</keyword>